<dbReference type="AlphaFoldDB" id="A0A0D7BH72"/>
<name>A0A0D7BH72_9AGAR</name>
<dbReference type="EMBL" id="KN880476">
    <property type="protein sequence ID" value="KIY69918.1"/>
    <property type="molecule type" value="Genomic_DNA"/>
</dbReference>
<organism evidence="1 2">
    <name type="scientific">Cylindrobasidium torrendii FP15055 ss-10</name>
    <dbReference type="NCBI Taxonomy" id="1314674"/>
    <lineage>
        <taxon>Eukaryota</taxon>
        <taxon>Fungi</taxon>
        <taxon>Dikarya</taxon>
        <taxon>Basidiomycota</taxon>
        <taxon>Agaricomycotina</taxon>
        <taxon>Agaricomycetes</taxon>
        <taxon>Agaricomycetidae</taxon>
        <taxon>Agaricales</taxon>
        <taxon>Marasmiineae</taxon>
        <taxon>Physalacriaceae</taxon>
        <taxon>Cylindrobasidium</taxon>
    </lineage>
</organism>
<dbReference type="Proteomes" id="UP000054007">
    <property type="component" value="Unassembled WGS sequence"/>
</dbReference>
<accession>A0A0D7BH72</accession>
<proteinExistence type="predicted"/>
<keyword evidence="2" id="KW-1185">Reference proteome</keyword>
<protein>
    <submittedName>
        <fullName evidence="1">Uncharacterized protein</fullName>
    </submittedName>
</protein>
<evidence type="ECO:0000313" key="2">
    <source>
        <dbReference type="Proteomes" id="UP000054007"/>
    </source>
</evidence>
<evidence type="ECO:0000313" key="1">
    <source>
        <dbReference type="EMBL" id="KIY69918.1"/>
    </source>
</evidence>
<sequence length="78" mass="8976">MGTEHKDRYCTVPYHVLYTPRREGRYSTYHMMHSRDHLTCMLRITARDGRRHDRRAPNDIGGGGMVLVGVPKGCNFGN</sequence>
<reference evidence="1 2" key="1">
    <citation type="journal article" date="2015" name="Fungal Genet. Biol.">
        <title>Evolution of novel wood decay mechanisms in Agaricales revealed by the genome sequences of Fistulina hepatica and Cylindrobasidium torrendii.</title>
        <authorList>
            <person name="Floudas D."/>
            <person name="Held B.W."/>
            <person name="Riley R."/>
            <person name="Nagy L.G."/>
            <person name="Koehler G."/>
            <person name="Ransdell A.S."/>
            <person name="Younus H."/>
            <person name="Chow J."/>
            <person name="Chiniquy J."/>
            <person name="Lipzen A."/>
            <person name="Tritt A."/>
            <person name="Sun H."/>
            <person name="Haridas S."/>
            <person name="LaButti K."/>
            <person name="Ohm R.A."/>
            <person name="Kues U."/>
            <person name="Blanchette R.A."/>
            <person name="Grigoriev I.V."/>
            <person name="Minto R.E."/>
            <person name="Hibbett D.S."/>
        </authorList>
    </citation>
    <scope>NUCLEOTIDE SEQUENCE [LARGE SCALE GENOMIC DNA]</scope>
    <source>
        <strain evidence="1 2">FP15055 ss-10</strain>
    </source>
</reference>
<gene>
    <name evidence="1" type="ORF">CYLTODRAFT_208855</name>
</gene>